<organism evidence="2">
    <name type="scientific">Schizaphis graminum</name>
    <name type="common">Green bug aphid</name>
    <dbReference type="NCBI Taxonomy" id="13262"/>
    <lineage>
        <taxon>Eukaryota</taxon>
        <taxon>Metazoa</taxon>
        <taxon>Ecdysozoa</taxon>
        <taxon>Arthropoda</taxon>
        <taxon>Hexapoda</taxon>
        <taxon>Insecta</taxon>
        <taxon>Pterygota</taxon>
        <taxon>Neoptera</taxon>
        <taxon>Paraneoptera</taxon>
        <taxon>Hemiptera</taxon>
        <taxon>Sternorrhyncha</taxon>
        <taxon>Aphidomorpha</taxon>
        <taxon>Aphidoidea</taxon>
        <taxon>Aphididae</taxon>
        <taxon>Aphidini</taxon>
        <taxon>Schizaphis</taxon>
    </lineage>
</organism>
<dbReference type="EMBL" id="GGMR01016126">
    <property type="protein sequence ID" value="MBY28745.1"/>
    <property type="molecule type" value="Transcribed_RNA"/>
</dbReference>
<reference evidence="2" key="1">
    <citation type="submission" date="2018-04" db="EMBL/GenBank/DDBJ databases">
        <title>Transcriptome of Schizaphis graminum biotype I.</title>
        <authorList>
            <person name="Scully E.D."/>
            <person name="Geib S.M."/>
            <person name="Palmer N.A."/>
            <person name="Koch K."/>
            <person name="Bradshaw J."/>
            <person name="Heng-Moss T."/>
            <person name="Sarath G."/>
        </authorList>
    </citation>
    <scope>NUCLEOTIDE SEQUENCE</scope>
</reference>
<evidence type="ECO:0000259" key="1">
    <source>
        <dbReference type="Pfam" id="PF10551"/>
    </source>
</evidence>
<feature type="domain" description="MULE transposase" evidence="1">
    <location>
        <begin position="50"/>
        <end position="136"/>
    </location>
</feature>
<accession>A0A2S2PH43</accession>
<dbReference type="InterPro" id="IPR018289">
    <property type="entry name" value="MULE_transposase_dom"/>
</dbReference>
<dbReference type="AlphaFoldDB" id="A0A2S2PH43"/>
<sequence>MEQQCRIRPQIFFQQHLPFMVEGEQVGVIFSNLDAIQKYREELLTVTFAGIDGTFKTVPKSPPQLTKGCLLTFQVVLKNVSFPMVYALTSRMTQATYESFLRIVREVLPLNYAQLTIISDYERGLINAVESTFPFIPIES</sequence>
<gene>
    <name evidence="2" type="ORF">g.24394</name>
</gene>
<name>A0A2S2PH43_SCHGA</name>
<proteinExistence type="predicted"/>
<dbReference type="Pfam" id="PF10551">
    <property type="entry name" value="MULE"/>
    <property type="match status" value="1"/>
</dbReference>
<evidence type="ECO:0000313" key="2">
    <source>
        <dbReference type="EMBL" id="MBY28745.1"/>
    </source>
</evidence>
<protein>
    <recommendedName>
        <fullName evidence="1">MULE transposase domain-containing protein</fullName>
    </recommendedName>
</protein>